<keyword evidence="2" id="KW-1185">Reference proteome</keyword>
<evidence type="ECO:0000313" key="2">
    <source>
        <dbReference type="Proteomes" id="UP000315295"/>
    </source>
</evidence>
<evidence type="ECO:0000313" key="1">
    <source>
        <dbReference type="EMBL" id="TQE03065.1"/>
    </source>
</evidence>
<sequence>MEVFLSSAQETRSFVAATILEAVEVELDLRLKVFDELLAVFEVQNTHSLLTSGAGIFESRNIRGGRDGGIVVGVGVVVSVALDDDVVLVKVAVRGVEIVVVHAERVEGSHFSRG</sequence>
<dbReference type="EMBL" id="VIEB01000161">
    <property type="protein sequence ID" value="TQE03065.1"/>
    <property type="molecule type" value="Genomic_DNA"/>
</dbReference>
<proteinExistence type="predicted"/>
<dbReference type="AlphaFoldDB" id="A0A540MW94"/>
<name>A0A540MW94_MALBA</name>
<comment type="caution">
    <text evidence="1">The sequence shown here is derived from an EMBL/GenBank/DDBJ whole genome shotgun (WGS) entry which is preliminary data.</text>
</comment>
<gene>
    <name evidence="1" type="ORF">C1H46_011236</name>
</gene>
<reference evidence="1 2" key="1">
    <citation type="journal article" date="2019" name="G3 (Bethesda)">
        <title>Sequencing of a Wild Apple (Malus baccata) Genome Unravels the Differences Between Cultivated and Wild Apple Species Regarding Disease Resistance and Cold Tolerance.</title>
        <authorList>
            <person name="Chen X."/>
        </authorList>
    </citation>
    <scope>NUCLEOTIDE SEQUENCE [LARGE SCALE GENOMIC DNA]</scope>
    <source>
        <strain evidence="2">cv. Shandingzi</strain>
        <tissue evidence="1">Leaves</tissue>
    </source>
</reference>
<protein>
    <submittedName>
        <fullName evidence="1">Uncharacterized protein</fullName>
    </submittedName>
</protein>
<accession>A0A540MW94</accession>
<dbReference type="Proteomes" id="UP000315295">
    <property type="component" value="Unassembled WGS sequence"/>
</dbReference>
<organism evidence="1 2">
    <name type="scientific">Malus baccata</name>
    <name type="common">Siberian crab apple</name>
    <name type="synonym">Pyrus baccata</name>
    <dbReference type="NCBI Taxonomy" id="106549"/>
    <lineage>
        <taxon>Eukaryota</taxon>
        <taxon>Viridiplantae</taxon>
        <taxon>Streptophyta</taxon>
        <taxon>Embryophyta</taxon>
        <taxon>Tracheophyta</taxon>
        <taxon>Spermatophyta</taxon>
        <taxon>Magnoliopsida</taxon>
        <taxon>eudicotyledons</taxon>
        <taxon>Gunneridae</taxon>
        <taxon>Pentapetalae</taxon>
        <taxon>rosids</taxon>
        <taxon>fabids</taxon>
        <taxon>Rosales</taxon>
        <taxon>Rosaceae</taxon>
        <taxon>Amygdaloideae</taxon>
        <taxon>Maleae</taxon>
        <taxon>Malus</taxon>
    </lineage>
</organism>